<gene>
    <name evidence="2" type="ORF">HT99x_00296</name>
    <name evidence="3" type="ORF">HT99x_010610</name>
</gene>
<keyword evidence="4" id="KW-1185">Reference proteome</keyword>
<dbReference type="InterPro" id="IPR043519">
    <property type="entry name" value="NT_sf"/>
</dbReference>
<dbReference type="Pfam" id="PF00583">
    <property type="entry name" value="Acetyltransf_1"/>
    <property type="match status" value="1"/>
</dbReference>
<dbReference type="InterPro" id="IPR000182">
    <property type="entry name" value="GNAT_dom"/>
</dbReference>
<dbReference type="GO" id="GO:0016747">
    <property type="term" value="F:acyltransferase activity, transferring groups other than amino-acyl groups"/>
    <property type="evidence" value="ECO:0007669"/>
    <property type="project" value="InterPro"/>
</dbReference>
<sequence>MNNQSLDPLLQKIVEYLKTQYDCHTIILYGSRARGDATIASDYDMLAIRDEGQMEREGRQFEGAFLDGFIYSIDEIQNPSDFLRIKDGLVLCQKATIGDDLINQVKVIFNQGPAPKPDWEKQVITTWGQKMLQRAHIGDIEGNFRAHWLLYDLLESYFHLRDKWYLGPKEAFQWLKTHDIATYSLFEKALNQGIHFEHLKALTESVNSIPHKTQQMMAKTLSIQMIAPTLAETYCRELSANLPEWFGIPEANERYAKGCIERTTFAAELDGHIKGIIVLEFPFPHNANIYWMAVSRENQGKNIGMQLFGAAEQYCEEHGYQSMTVETLSPKQQDTYYLKTYHFYEKCGFKPLFELNPYGPDHLMCYMHKSI</sequence>
<dbReference type="Proteomes" id="UP000051497">
    <property type="component" value="Unassembled WGS sequence"/>
</dbReference>
<accession>A0A0Q9Z2S9</accession>
<reference evidence="2" key="1">
    <citation type="submission" date="2015-09" db="EMBL/GenBank/DDBJ databases">
        <title>Draft Genome Sequences of Two Novel Amoeba-resistant Intranuclear Bacteria, Candidatus Berkiella cookevillensis and Candidatus Berkiella aquae.</title>
        <authorList>
            <person name="Mehari Y.T."/>
            <person name="Arivett B.A."/>
            <person name="Farone A.L."/>
            <person name="Gunderson J.H."/>
            <person name="Farone M.B."/>
        </authorList>
    </citation>
    <scope>NUCLEOTIDE SEQUENCE [LARGE SCALE GENOMIC DNA]</scope>
    <source>
        <strain evidence="2">HT99</strain>
    </source>
</reference>
<dbReference type="InterPro" id="IPR016181">
    <property type="entry name" value="Acyl_CoA_acyltransferase"/>
</dbReference>
<dbReference type="EMBL" id="LKAJ02000001">
    <property type="protein sequence ID" value="MCS5711884.1"/>
    <property type="molecule type" value="Genomic_DNA"/>
</dbReference>
<dbReference type="PATRIC" id="fig|1590043.3.peg.298"/>
<comment type="caution">
    <text evidence="2">The sequence shown here is derived from an EMBL/GenBank/DDBJ whole genome shotgun (WGS) entry which is preliminary data.</text>
</comment>
<evidence type="ECO:0000259" key="1">
    <source>
        <dbReference type="PROSITE" id="PS51186"/>
    </source>
</evidence>
<keyword evidence="2" id="KW-0808">Transferase</keyword>
<dbReference type="EC" id="2.3.1.-" evidence="3"/>
<dbReference type="AlphaFoldDB" id="A0A0Q9Z2S9"/>
<evidence type="ECO:0000313" key="4">
    <source>
        <dbReference type="Proteomes" id="UP000051497"/>
    </source>
</evidence>
<dbReference type="CDD" id="cd05403">
    <property type="entry name" value="NT_KNTase_like"/>
    <property type="match status" value="1"/>
</dbReference>
<feature type="domain" description="N-acetyltransferase" evidence="1">
    <location>
        <begin position="225"/>
        <end position="371"/>
    </location>
</feature>
<reference evidence="3" key="3">
    <citation type="submission" date="2021-06" db="EMBL/GenBank/DDBJ databases">
        <title>Genomic Description and Analysis of Intracellular Bacteria, Candidatus Berkiella cookevillensis and Candidatus Berkiella aquae.</title>
        <authorList>
            <person name="Kidane D.T."/>
            <person name="Mehari Y.T."/>
            <person name="Rice F.C."/>
            <person name="Arivett B.A."/>
            <person name="Farone A.L."/>
            <person name="Berk S.G."/>
            <person name="Farone M.B."/>
        </authorList>
    </citation>
    <scope>NUCLEOTIDE SEQUENCE</scope>
    <source>
        <strain evidence="3">HT99</strain>
    </source>
</reference>
<dbReference type="RefSeq" id="WP_075064935.1">
    <property type="nucleotide sequence ID" value="NZ_LKAJ02000001.1"/>
</dbReference>
<proteinExistence type="predicted"/>
<dbReference type="Gene3D" id="3.30.460.10">
    <property type="entry name" value="Beta Polymerase, domain 2"/>
    <property type="match status" value="1"/>
</dbReference>
<keyword evidence="3" id="KW-0012">Acyltransferase</keyword>
<protein>
    <submittedName>
        <fullName evidence="2">Acetyltransferase (GNAT) family protein</fullName>
    </submittedName>
    <submittedName>
        <fullName evidence="3">GNAT family N-acetyltransferase</fullName>
        <ecNumber evidence="3">2.3.1.-</ecNumber>
    </submittedName>
</protein>
<reference evidence="3" key="2">
    <citation type="journal article" date="2016" name="Genome Announc.">
        <title>Draft Genome Sequences of Two Novel Amoeba-Resistant Intranuclear Bacteria, 'Candidatus Berkiella cookevillensis' and 'Candidatus Berkiella aquae'.</title>
        <authorList>
            <person name="Mehari Y.T."/>
            <person name="Arivett B.A."/>
            <person name="Farone A.L."/>
            <person name="Gunderson J.H."/>
            <person name="Farone M.B."/>
        </authorList>
    </citation>
    <scope>NUCLEOTIDE SEQUENCE</scope>
    <source>
        <strain evidence="3">HT99</strain>
    </source>
</reference>
<dbReference type="EMBL" id="LKAJ01000001">
    <property type="protein sequence ID" value="KRG22755.1"/>
    <property type="molecule type" value="Genomic_DNA"/>
</dbReference>
<dbReference type="Pfam" id="PF18765">
    <property type="entry name" value="Polbeta"/>
    <property type="match status" value="1"/>
</dbReference>
<dbReference type="STRING" id="295108.HT99x_00296"/>
<name>A0A0Q9Z2S9_9GAMM</name>
<organism evidence="2">
    <name type="scientific">Candidatus Berkiella aquae</name>
    <dbReference type="NCBI Taxonomy" id="295108"/>
    <lineage>
        <taxon>Bacteria</taxon>
        <taxon>Pseudomonadati</taxon>
        <taxon>Pseudomonadota</taxon>
        <taxon>Gammaproteobacteria</taxon>
        <taxon>Candidatus Berkiellales</taxon>
        <taxon>Candidatus Berkiellaceae</taxon>
        <taxon>Candidatus Berkiella</taxon>
    </lineage>
</organism>
<evidence type="ECO:0000313" key="2">
    <source>
        <dbReference type="EMBL" id="KRG22755.1"/>
    </source>
</evidence>
<dbReference type="SUPFAM" id="SSF55729">
    <property type="entry name" value="Acyl-CoA N-acyltransferases (Nat)"/>
    <property type="match status" value="1"/>
</dbReference>
<dbReference type="SUPFAM" id="SSF81301">
    <property type="entry name" value="Nucleotidyltransferase"/>
    <property type="match status" value="1"/>
</dbReference>
<dbReference type="OrthoDB" id="1701798at2"/>
<dbReference type="InterPro" id="IPR041633">
    <property type="entry name" value="Polbeta"/>
</dbReference>
<dbReference type="PROSITE" id="PS51186">
    <property type="entry name" value="GNAT"/>
    <property type="match status" value="1"/>
</dbReference>
<dbReference type="Gene3D" id="3.40.630.30">
    <property type="match status" value="1"/>
</dbReference>
<evidence type="ECO:0000313" key="3">
    <source>
        <dbReference type="EMBL" id="MCS5711884.1"/>
    </source>
</evidence>
<dbReference type="CDD" id="cd04301">
    <property type="entry name" value="NAT_SF"/>
    <property type="match status" value="1"/>
</dbReference>